<dbReference type="PANTHER" id="PTHR31197:SF38">
    <property type="entry name" value="C2H2-TYPE DOMAIN-CONTAINING PROTEIN"/>
    <property type="match status" value="1"/>
</dbReference>
<dbReference type="AlphaFoldDB" id="A0A6D2HD47"/>
<dbReference type="InterPro" id="IPR012866">
    <property type="entry name" value="DUF1644"/>
</dbReference>
<feature type="compositionally biased region" description="Acidic residues" evidence="1">
    <location>
        <begin position="260"/>
        <end position="275"/>
    </location>
</feature>
<feature type="region of interest" description="Disordered" evidence="1">
    <location>
        <begin position="295"/>
        <end position="334"/>
    </location>
</feature>
<dbReference type="PANTHER" id="PTHR31197">
    <property type="entry name" value="OS01G0612600 PROTEIN"/>
    <property type="match status" value="1"/>
</dbReference>
<evidence type="ECO:0000256" key="1">
    <source>
        <dbReference type="SAM" id="MobiDB-lite"/>
    </source>
</evidence>
<accession>A0A6D2HD47</accession>
<feature type="compositionally biased region" description="Low complexity" evidence="1">
    <location>
        <begin position="302"/>
        <end position="315"/>
    </location>
</feature>
<gene>
    <name evidence="2" type="ORF">MERR_LOCUS618</name>
</gene>
<evidence type="ECO:0000313" key="2">
    <source>
        <dbReference type="EMBL" id="CAA7013384.1"/>
    </source>
</evidence>
<sequence>MTTFGINLTASLKTKAKKKVSLSLSFVCVRQFAEVIAFLFFRTILEARSSSSPPPETTAISSGLIQMGKIKKVNRRGNIATPYPSPPSCCKKEWAGSTCPVCLESPHNAVLLLCSSYHKGCRPYMCATSSRFANCLDQYRKSYGNEDSEQPELLCPLCRGQVKGWTVVEDARVHFNSKRRTCMQENCSFVGNFRKLKKHLKEKHPDACPRAVDPALETKWKRLERERDRRDVISTIMSSTPGAVVLGDYVIEPHNRGVYDEDDDDEDSSSDDDDNNGVLELDSWQGQSHHIRFIDMDPSDFASSSRSSPASSPSRSIRRLLFQRSQRGGDRGEV</sequence>
<name>A0A6D2HD47_9BRAS</name>
<reference evidence="2" key="1">
    <citation type="submission" date="2020-01" db="EMBL/GenBank/DDBJ databases">
        <authorList>
            <person name="Mishra B."/>
        </authorList>
    </citation>
    <scope>NUCLEOTIDE SEQUENCE [LARGE SCALE GENOMIC DNA]</scope>
</reference>
<organism evidence="2 3">
    <name type="scientific">Microthlaspi erraticum</name>
    <dbReference type="NCBI Taxonomy" id="1685480"/>
    <lineage>
        <taxon>Eukaryota</taxon>
        <taxon>Viridiplantae</taxon>
        <taxon>Streptophyta</taxon>
        <taxon>Embryophyta</taxon>
        <taxon>Tracheophyta</taxon>
        <taxon>Spermatophyta</taxon>
        <taxon>Magnoliopsida</taxon>
        <taxon>eudicotyledons</taxon>
        <taxon>Gunneridae</taxon>
        <taxon>Pentapetalae</taxon>
        <taxon>rosids</taxon>
        <taxon>malvids</taxon>
        <taxon>Brassicales</taxon>
        <taxon>Brassicaceae</taxon>
        <taxon>Coluteocarpeae</taxon>
        <taxon>Microthlaspi</taxon>
    </lineage>
</organism>
<dbReference type="Pfam" id="PF07800">
    <property type="entry name" value="DUF1644"/>
    <property type="match status" value="1"/>
</dbReference>
<protein>
    <submittedName>
        <fullName evidence="2">Uncharacterized protein</fullName>
    </submittedName>
</protein>
<keyword evidence="3" id="KW-1185">Reference proteome</keyword>
<dbReference type="EMBL" id="CACVBM020000044">
    <property type="protein sequence ID" value="CAA7013384.1"/>
    <property type="molecule type" value="Genomic_DNA"/>
</dbReference>
<dbReference type="Proteomes" id="UP000467841">
    <property type="component" value="Unassembled WGS sequence"/>
</dbReference>
<comment type="caution">
    <text evidence="2">The sequence shown here is derived from an EMBL/GenBank/DDBJ whole genome shotgun (WGS) entry which is preliminary data.</text>
</comment>
<evidence type="ECO:0000313" key="3">
    <source>
        <dbReference type="Proteomes" id="UP000467841"/>
    </source>
</evidence>
<proteinExistence type="predicted"/>
<dbReference type="InterPro" id="IPR013083">
    <property type="entry name" value="Znf_RING/FYVE/PHD"/>
</dbReference>
<dbReference type="Gene3D" id="3.30.40.10">
    <property type="entry name" value="Zinc/RING finger domain, C3HC4 (zinc finger)"/>
    <property type="match status" value="1"/>
</dbReference>
<feature type="region of interest" description="Disordered" evidence="1">
    <location>
        <begin position="255"/>
        <end position="282"/>
    </location>
</feature>
<dbReference type="OrthoDB" id="1921166at2759"/>